<keyword evidence="4" id="KW-0443">Lipid metabolism</keyword>
<evidence type="ECO:0000313" key="9">
    <source>
        <dbReference type="Proteomes" id="UP000193529"/>
    </source>
</evidence>
<dbReference type="SUPFAM" id="SSF52096">
    <property type="entry name" value="ClpP/crotonase"/>
    <property type="match status" value="1"/>
</dbReference>
<accession>A0A1X1ZM42</accession>
<dbReference type="Proteomes" id="UP000193529">
    <property type="component" value="Unassembled WGS sequence"/>
</dbReference>
<evidence type="ECO:0000256" key="1">
    <source>
        <dbReference type="ARBA" id="ARBA00002994"/>
    </source>
</evidence>
<dbReference type="Pfam" id="PF00378">
    <property type="entry name" value="ECH_1"/>
    <property type="match status" value="1"/>
</dbReference>
<dbReference type="InterPro" id="IPR001753">
    <property type="entry name" value="Enoyl-CoA_hydra/iso"/>
</dbReference>
<dbReference type="OrthoDB" id="8452484at2"/>
<evidence type="ECO:0000256" key="7">
    <source>
        <dbReference type="RuleBase" id="RU003707"/>
    </source>
</evidence>
<evidence type="ECO:0000313" key="8">
    <source>
        <dbReference type="EMBL" id="ORW24417.1"/>
    </source>
</evidence>
<dbReference type="InterPro" id="IPR029045">
    <property type="entry name" value="ClpP/crotonase-like_dom_sf"/>
</dbReference>
<dbReference type="EMBL" id="LQPJ01000102">
    <property type="protein sequence ID" value="ORW24417.1"/>
    <property type="molecule type" value="Genomic_DNA"/>
</dbReference>
<comment type="function">
    <text evidence="1">Could possibly oxidize fatty acids using specific components.</text>
</comment>
<comment type="catalytic activity">
    <reaction evidence="6">
        <text>a 4-saturated-(3S)-3-hydroxyacyl-CoA = a (3E)-enoyl-CoA + H2O</text>
        <dbReference type="Rhea" id="RHEA:20724"/>
        <dbReference type="ChEBI" id="CHEBI:15377"/>
        <dbReference type="ChEBI" id="CHEBI:58521"/>
        <dbReference type="ChEBI" id="CHEBI:137480"/>
        <dbReference type="EC" id="4.2.1.17"/>
    </reaction>
</comment>
<dbReference type="InterPro" id="IPR018376">
    <property type="entry name" value="Enoyl-CoA_hyd/isom_CS"/>
</dbReference>
<organism evidence="8 9">
    <name type="scientific">Mycobacterium palustre</name>
    <dbReference type="NCBI Taxonomy" id="153971"/>
    <lineage>
        <taxon>Bacteria</taxon>
        <taxon>Bacillati</taxon>
        <taxon>Actinomycetota</taxon>
        <taxon>Actinomycetes</taxon>
        <taxon>Mycobacteriales</taxon>
        <taxon>Mycobacteriaceae</taxon>
        <taxon>Mycobacterium</taxon>
        <taxon>Mycobacterium simiae complex</taxon>
    </lineage>
</organism>
<evidence type="ECO:0000256" key="6">
    <source>
        <dbReference type="ARBA" id="ARBA00023717"/>
    </source>
</evidence>
<evidence type="ECO:0000256" key="3">
    <source>
        <dbReference type="ARBA" id="ARBA00022832"/>
    </source>
</evidence>
<dbReference type="RefSeq" id="WP_085078736.1">
    <property type="nucleotide sequence ID" value="NZ_LQPJ01000102.1"/>
</dbReference>
<gene>
    <name evidence="8" type="ORF">AWC19_09935</name>
</gene>
<dbReference type="CDD" id="cd06558">
    <property type="entry name" value="crotonase-like"/>
    <property type="match status" value="1"/>
</dbReference>
<dbReference type="AlphaFoldDB" id="A0A1X1ZM42"/>
<dbReference type="PANTHER" id="PTHR43802">
    <property type="entry name" value="ENOYL-COA HYDRATASE"/>
    <property type="match status" value="1"/>
</dbReference>
<evidence type="ECO:0000256" key="4">
    <source>
        <dbReference type="ARBA" id="ARBA00023098"/>
    </source>
</evidence>
<evidence type="ECO:0000256" key="2">
    <source>
        <dbReference type="ARBA" id="ARBA00005254"/>
    </source>
</evidence>
<comment type="catalytic activity">
    <reaction evidence="5">
        <text>a (3S)-3-hydroxyacyl-CoA = a (2E)-enoyl-CoA + H2O</text>
        <dbReference type="Rhea" id="RHEA:16105"/>
        <dbReference type="ChEBI" id="CHEBI:15377"/>
        <dbReference type="ChEBI" id="CHEBI:57318"/>
        <dbReference type="ChEBI" id="CHEBI:58856"/>
        <dbReference type="EC" id="4.2.1.17"/>
    </reaction>
</comment>
<comment type="similarity">
    <text evidence="2 7">Belongs to the enoyl-CoA hydratase/isomerase family.</text>
</comment>
<dbReference type="PROSITE" id="PS00166">
    <property type="entry name" value="ENOYL_COA_HYDRATASE"/>
    <property type="match status" value="1"/>
</dbReference>
<keyword evidence="9" id="KW-1185">Reference proteome</keyword>
<dbReference type="PANTHER" id="PTHR43802:SF1">
    <property type="entry name" value="IP11341P-RELATED"/>
    <property type="match status" value="1"/>
</dbReference>
<dbReference type="GO" id="GO:0004300">
    <property type="term" value="F:enoyl-CoA hydratase activity"/>
    <property type="evidence" value="ECO:0007669"/>
    <property type="project" value="UniProtKB-EC"/>
</dbReference>
<name>A0A1X1ZM42_9MYCO</name>
<dbReference type="Gene3D" id="3.90.226.10">
    <property type="entry name" value="2-enoyl-CoA Hydratase, Chain A, domain 1"/>
    <property type="match status" value="1"/>
</dbReference>
<evidence type="ECO:0000256" key="5">
    <source>
        <dbReference type="ARBA" id="ARBA00023709"/>
    </source>
</evidence>
<keyword evidence="3" id="KW-0276">Fatty acid metabolism</keyword>
<sequence length="266" mass="27621">MGTWNRVAQRPMADIIAELGSANTLTFAEPRPGIGLMSVNRPDRGNSQTVEMFGEIAWYAHTLRKAPLRALIITGAGGATFCTGFDLAEVAVITEMTIPEFNELIDTAAAGTSGLRALPFPVIAAISGPVAGGGLSLALSADIRLASRSANFSAGFVRVGLSIGELGASWHLSRVVGPARAAEISFTGRTVKADEAVRIGLANRIVADGDDVVAAAIELAESIVANGAEGVRATKNSLMRSAEVTSFLAALELENRSQVVCRTALS</sequence>
<comment type="caution">
    <text evidence="8">The sequence shown here is derived from an EMBL/GenBank/DDBJ whole genome shotgun (WGS) entry which is preliminary data.</text>
</comment>
<dbReference type="STRING" id="153971.AWC19_09935"/>
<dbReference type="GO" id="GO:0006631">
    <property type="term" value="P:fatty acid metabolic process"/>
    <property type="evidence" value="ECO:0007669"/>
    <property type="project" value="UniProtKB-KW"/>
</dbReference>
<protein>
    <submittedName>
        <fullName evidence="8">Enoyl-CoA hydratase</fullName>
    </submittedName>
</protein>
<proteinExistence type="inferred from homology"/>
<reference evidence="8 9" key="1">
    <citation type="submission" date="2016-01" db="EMBL/GenBank/DDBJ databases">
        <title>The new phylogeny of the genus Mycobacterium.</title>
        <authorList>
            <person name="Tarcisio F."/>
            <person name="Conor M."/>
            <person name="Antonella G."/>
            <person name="Elisabetta G."/>
            <person name="Giulia F.S."/>
            <person name="Sara T."/>
            <person name="Anna F."/>
            <person name="Clotilde B."/>
            <person name="Roberto B."/>
            <person name="Veronica D.S."/>
            <person name="Fabio R."/>
            <person name="Monica P."/>
            <person name="Olivier J."/>
            <person name="Enrico T."/>
            <person name="Nicola S."/>
        </authorList>
    </citation>
    <scope>NUCLEOTIDE SEQUENCE [LARGE SCALE GENOMIC DNA]</scope>
    <source>
        <strain evidence="8 9">DSM 44572</strain>
    </source>
</reference>